<dbReference type="Gene3D" id="3.40.50.720">
    <property type="entry name" value="NAD(P)-binding Rossmann-like Domain"/>
    <property type="match status" value="1"/>
</dbReference>
<dbReference type="PANTHER" id="PTHR44196:SF1">
    <property type="entry name" value="DEHYDROGENASE_REDUCTASE SDR FAMILY MEMBER 7B"/>
    <property type="match status" value="1"/>
</dbReference>
<evidence type="ECO:0000256" key="1">
    <source>
        <dbReference type="ARBA" id="ARBA00006484"/>
    </source>
</evidence>
<dbReference type="eggNOG" id="COG0300">
    <property type="taxonomic scope" value="Bacteria"/>
</dbReference>
<dbReference type="OrthoDB" id="5178125at2"/>
<dbReference type="InterPro" id="IPR002347">
    <property type="entry name" value="SDR_fam"/>
</dbReference>
<dbReference type="InterPro" id="IPR057326">
    <property type="entry name" value="KR_dom"/>
</dbReference>
<dbReference type="InterPro" id="IPR036291">
    <property type="entry name" value="NAD(P)-bd_dom_sf"/>
</dbReference>
<keyword evidence="6" id="KW-1185">Reference proteome</keyword>
<proteinExistence type="inferred from homology"/>
<dbReference type="SMART" id="SM00822">
    <property type="entry name" value="PKS_KR"/>
    <property type="match status" value="1"/>
</dbReference>
<dbReference type="RefSeq" id="WP_015794996.1">
    <property type="nucleotide sequence ID" value="NC_013131.1"/>
</dbReference>
<reference evidence="5 6" key="1">
    <citation type="journal article" date="2009" name="Stand. Genomic Sci.">
        <title>Complete genome sequence of Catenulispora acidiphila type strain (ID 139908).</title>
        <authorList>
            <person name="Copeland A."/>
            <person name="Lapidus A."/>
            <person name="Glavina Del Rio T."/>
            <person name="Nolan M."/>
            <person name="Lucas S."/>
            <person name="Chen F."/>
            <person name="Tice H."/>
            <person name="Cheng J.F."/>
            <person name="Bruce D."/>
            <person name="Goodwin L."/>
            <person name="Pitluck S."/>
            <person name="Mikhailova N."/>
            <person name="Pati A."/>
            <person name="Ivanova N."/>
            <person name="Mavromatis K."/>
            <person name="Chen A."/>
            <person name="Palaniappan K."/>
            <person name="Chain P."/>
            <person name="Land M."/>
            <person name="Hauser L."/>
            <person name="Chang Y.J."/>
            <person name="Jeffries C.D."/>
            <person name="Chertkov O."/>
            <person name="Brettin T."/>
            <person name="Detter J.C."/>
            <person name="Han C."/>
            <person name="Ali Z."/>
            <person name="Tindall B.J."/>
            <person name="Goker M."/>
            <person name="Bristow J."/>
            <person name="Eisen J.A."/>
            <person name="Markowitz V."/>
            <person name="Hugenholtz P."/>
            <person name="Kyrpides N.C."/>
            <person name="Klenk H.P."/>
        </authorList>
    </citation>
    <scope>NUCLEOTIDE SEQUENCE [LARGE SCALE GENOMIC DNA]</scope>
    <source>
        <strain evidence="6">DSM 44928 / JCM 14897 / NBRC 102108 / NRRL B-24433 / ID139908</strain>
    </source>
</reference>
<dbReference type="Proteomes" id="UP000000851">
    <property type="component" value="Chromosome"/>
</dbReference>
<dbReference type="CDD" id="cd05233">
    <property type="entry name" value="SDR_c"/>
    <property type="match status" value="1"/>
</dbReference>
<evidence type="ECO:0000259" key="4">
    <source>
        <dbReference type="SMART" id="SM00822"/>
    </source>
</evidence>
<sequence length="255" mass="26750" precursor="true">MSRGVALVTGASSGIGAVTAAALARRGYRVVVHGRDERATAGVAMAVNGVPVCADLAHAGEAERLATRALEVGDGRIEVLVNNAGFGWHGDFRTMPKGTADRLLAVNLAAPIALTRALLPAMREHNAGRVVFVSSIAGRLGVGGEAVYAASKAGLDCFADSLRGELRETGIRIGVVVAGVIATPFFDRRGTPYARRWPKPIPTEAAAEAVMRCVERGTAEVYVPRWLRVPVVVQGVAPGVYRWLEGRFGGEGGTR</sequence>
<organism evidence="5 6">
    <name type="scientific">Catenulispora acidiphila (strain DSM 44928 / JCM 14897 / NBRC 102108 / NRRL B-24433 / ID139908)</name>
    <dbReference type="NCBI Taxonomy" id="479433"/>
    <lineage>
        <taxon>Bacteria</taxon>
        <taxon>Bacillati</taxon>
        <taxon>Actinomycetota</taxon>
        <taxon>Actinomycetes</taxon>
        <taxon>Catenulisporales</taxon>
        <taxon>Catenulisporaceae</taxon>
        <taxon>Catenulispora</taxon>
    </lineage>
</organism>
<feature type="domain" description="Ketoreductase" evidence="4">
    <location>
        <begin position="4"/>
        <end position="184"/>
    </location>
</feature>
<dbReference type="PRINTS" id="PR00081">
    <property type="entry name" value="GDHRDH"/>
</dbReference>
<accession>C7PWI7</accession>
<dbReference type="PANTHER" id="PTHR44196">
    <property type="entry name" value="DEHYDROGENASE/REDUCTASE SDR FAMILY MEMBER 7B"/>
    <property type="match status" value="1"/>
</dbReference>
<keyword evidence="2" id="KW-0560">Oxidoreductase</keyword>
<comment type="similarity">
    <text evidence="1 3">Belongs to the short-chain dehydrogenases/reductases (SDR) family.</text>
</comment>
<dbReference type="GO" id="GO:0016491">
    <property type="term" value="F:oxidoreductase activity"/>
    <property type="evidence" value="ECO:0007669"/>
    <property type="project" value="UniProtKB-KW"/>
</dbReference>
<dbReference type="KEGG" id="cai:Caci_6413"/>
<gene>
    <name evidence="5" type="ordered locus">Caci_6413</name>
</gene>
<evidence type="ECO:0000313" key="6">
    <source>
        <dbReference type="Proteomes" id="UP000000851"/>
    </source>
</evidence>
<evidence type="ECO:0000256" key="3">
    <source>
        <dbReference type="RuleBase" id="RU000363"/>
    </source>
</evidence>
<protein>
    <submittedName>
        <fullName evidence="5">Short-chain dehydrogenase/reductase SDR</fullName>
    </submittedName>
</protein>
<name>C7PWI7_CATAD</name>
<dbReference type="STRING" id="479433.Caci_6413"/>
<dbReference type="EMBL" id="CP001700">
    <property type="protein sequence ID" value="ACU75267.1"/>
    <property type="molecule type" value="Genomic_DNA"/>
</dbReference>
<dbReference type="AlphaFoldDB" id="C7PWI7"/>
<dbReference type="InterPro" id="IPR020904">
    <property type="entry name" value="Sc_DH/Rdtase_CS"/>
</dbReference>
<dbReference type="PRINTS" id="PR00080">
    <property type="entry name" value="SDRFAMILY"/>
</dbReference>
<dbReference type="PROSITE" id="PS00061">
    <property type="entry name" value="ADH_SHORT"/>
    <property type="match status" value="1"/>
</dbReference>
<evidence type="ECO:0000313" key="5">
    <source>
        <dbReference type="EMBL" id="ACU75267.1"/>
    </source>
</evidence>
<dbReference type="HOGENOM" id="CLU_010194_2_1_11"/>
<evidence type="ECO:0000256" key="2">
    <source>
        <dbReference type="ARBA" id="ARBA00023002"/>
    </source>
</evidence>
<dbReference type="Pfam" id="PF00106">
    <property type="entry name" value="adh_short"/>
    <property type="match status" value="1"/>
</dbReference>
<dbReference type="GO" id="GO:0016020">
    <property type="term" value="C:membrane"/>
    <property type="evidence" value="ECO:0007669"/>
    <property type="project" value="TreeGrafter"/>
</dbReference>
<dbReference type="InParanoid" id="C7PWI7"/>
<dbReference type="SUPFAM" id="SSF51735">
    <property type="entry name" value="NAD(P)-binding Rossmann-fold domains"/>
    <property type="match status" value="1"/>
</dbReference>